<name>A0AAU7W8C9_9MICO</name>
<feature type="transmembrane region" description="Helical" evidence="1">
    <location>
        <begin position="9"/>
        <end position="31"/>
    </location>
</feature>
<proteinExistence type="predicted"/>
<evidence type="ECO:0008006" key="3">
    <source>
        <dbReference type="Google" id="ProtNLM"/>
    </source>
</evidence>
<protein>
    <recommendedName>
        <fullName evidence="3">Holin</fullName>
    </recommendedName>
</protein>
<sequence>MATRINPKVAAGGVAGAVVTIGVWAVGLAGVTVPAEVASAATVIVAFAAGYLVPAERGGKHVADE</sequence>
<evidence type="ECO:0000256" key="1">
    <source>
        <dbReference type="SAM" id="Phobius"/>
    </source>
</evidence>
<evidence type="ECO:0000313" key="2">
    <source>
        <dbReference type="EMBL" id="XBX81986.1"/>
    </source>
</evidence>
<reference evidence="2" key="1">
    <citation type="submission" date="2024-05" db="EMBL/GenBank/DDBJ databases">
        <authorList>
            <person name="Yu L."/>
        </authorList>
    </citation>
    <scope>NUCLEOTIDE SEQUENCE</scope>
    <source>
        <strain evidence="2">G08B096</strain>
    </source>
</reference>
<dbReference type="AlphaFoldDB" id="A0AAU7W8C9"/>
<organism evidence="2">
    <name type="scientific">Agromyces sp. G08B096</name>
    <dbReference type="NCBI Taxonomy" id="3156399"/>
    <lineage>
        <taxon>Bacteria</taxon>
        <taxon>Bacillati</taxon>
        <taxon>Actinomycetota</taxon>
        <taxon>Actinomycetes</taxon>
        <taxon>Micrococcales</taxon>
        <taxon>Microbacteriaceae</taxon>
        <taxon>Agromyces</taxon>
    </lineage>
</organism>
<feature type="transmembrane region" description="Helical" evidence="1">
    <location>
        <begin position="37"/>
        <end position="53"/>
    </location>
</feature>
<accession>A0AAU7W8C9</accession>
<keyword evidence="1" id="KW-0472">Membrane</keyword>
<keyword evidence="1" id="KW-0812">Transmembrane</keyword>
<keyword evidence="1" id="KW-1133">Transmembrane helix</keyword>
<gene>
    <name evidence="2" type="ORF">ABIQ69_15415</name>
</gene>
<dbReference type="EMBL" id="CP158374">
    <property type="protein sequence ID" value="XBX81986.1"/>
    <property type="molecule type" value="Genomic_DNA"/>
</dbReference>
<dbReference type="RefSeq" id="WP_350348007.1">
    <property type="nucleotide sequence ID" value="NZ_CP158374.1"/>
</dbReference>